<accession>A0ABW0YM05</accession>
<proteinExistence type="predicted"/>
<name>A0ABW0YM05_9BACI</name>
<keyword evidence="1" id="KW-0175">Coiled coil</keyword>
<protein>
    <submittedName>
        <fullName evidence="2">SE1832 family protein</fullName>
    </submittedName>
</protein>
<dbReference type="EMBL" id="JBHSOZ010000004">
    <property type="protein sequence ID" value="MFC5713176.1"/>
    <property type="molecule type" value="Genomic_DNA"/>
</dbReference>
<dbReference type="InterPro" id="IPR048062">
    <property type="entry name" value="SE1832-like"/>
</dbReference>
<keyword evidence="3" id="KW-1185">Reference proteome</keyword>
<evidence type="ECO:0000256" key="1">
    <source>
        <dbReference type="SAM" id="Coils"/>
    </source>
</evidence>
<organism evidence="2 3">
    <name type="scientific">Thalassorhabdus alkalitolerans</name>
    <dbReference type="NCBI Taxonomy" id="2282697"/>
    <lineage>
        <taxon>Bacteria</taxon>
        <taxon>Bacillati</taxon>
        <taxon>Bacillota</taxon>
        <taxon>Bacilli</taxon>
        <taxon>Bacillales</taxon>
        <taxon>Bacillaceae</taxon>
        <taxon>Thalassorhabdus</taxon>
    </lineage>
</organism>
<evidence type="ECO:0000313" key="2">
    <source>
        <dbReference type="EMBL" id="MFC5713176.1"/>
    </source>
</evidence>
<comment type="caution">
    <text evidence="2">The sequence shown here is derived from an EMBL/GenBank/DDBJ whole genome shotgun (WGS) entry which is preliminary data.</text>
</comment>
<sequence>MSRKEIEDRIQMLKVDYIRVQGDIEKLESVGRGVEKAESQLTEIEQELTDLNHKLTALI</sequence>
<dbReference type="Proteomes" id="UP001596142">
    <property type="component" value="Unassembled WGS sequence"/>
</dbReference>
<gene>
    <name evidence="2" type="ORF">ACFPU1_10300</name>
</gene>
<feature type="coiled-coil region" evidence="1">
    <location>
        <begin position="27"/>
        <end position="54"/>
    </location>
</feature>
<reference evidence="3" key="1">
    <citation type="journal article" date="2019" name="Int. J. Syst. Evol. Microbiol.">
        <title>The Global Catalogue of Microorganisms (GCM) 10K type strain sequencing project: providing services to taxonomists for standard genome sequencing and annotation.</title>
        <authorList>
            <consortium name="The Broad Institute Genomics Platform"/>
            <consortium name="The Broad Institute Genome Sequencing Center for Infectious Disease"/>
            <person name="Wu L."/>
            <person name="Ma J."/>
        </authorList>
    </citation>
    <scope>NUCLEOTIDE SEQUENCE [LARGE SCALE GENOMIC DNA]</scope>
    <source>
        <strain evidence="3">CECT 7184</strain>
    </source>
</reference>
<dbReference type="NCBIfam" id="NF040877">
    <property type="entry name" value="SE1832_fam"/>
    <property type="match status" value="1"/>
</dbReference>
<dbReference type="RefSeq" id="WP_054637259.1">
    <property type="nucleotide sequence ID" value="NZ_JBHSOZ010000004.1"/>
</dbReference>
<evidence type="ECO:0000313" key="3">
    <source>
        <dbReference type="Proteomes" id="UP001596142"/>
    </source>
</evidence>